<proteinExistence type="predicted"/>
<organism evidence="2 3">
    <name type="scientific">Letharia lupina</name>
    <dbReference type="NCBI Taxonomy" id="560253"/>
    <lineage>
        <taxon>Eukaryota</taxon>
        <taxon>Fungi</taxon>
        <taxon>Dikarya</taxon>
        <taxon>Ascomycota</taxon>
        <taxon>Pezizomycotina</taxon>
        <taxon>Lecanoromycetes</taxon>
        <taxon>OSLEUM clade</taxon>
        <taxon>Lecanoromycetidae</taxon>
        <taxon>Lecanorales</taxon>
        <taxon>Lecanorineae</taxon>
        <taxon>Parmeliaceae</taxon>
        <taxon>Letharia</taxon>
    </lineage>
</organism>
<dbReference type="RefSeq" id="XP_037155463.1">
    <property type="nucleotide sequence ID" value="XM_037299462.1"/>
</dbReference>
<gene>
    <name evidence="2" type="ORF">HO133_008597</name>
</gene>
<dbReference type="GeneID" id="59336992"/>
<feature type="region of interest" description="Disordered" evidence="1">
    <location>
        <begin position="75"/>
        <end position="100"/>
    </location>
</feature>
<protein>
    <submittedName>
        <fullName evidence="2">Uncharacterized protein</fullName>
    </submittedName>
</protein>
<feature type="region of interest" description="Disordered" evidence="1">
    <location>
        <begin position="18"/>
        <end position="47"/>
    </location>
</feature>
<dbReference type="Proteomes" id="UP000593566">
    <property type="component" value="Unassembled WGS sequence"/>
</dbReference>
<dbReference type="EMBL" id="JACCJB010000005">
    <property type="protein sequence ID" value="KAF6227155.1"/>
    <property type="molecule type" value="Genomic_DNA"/>
</dbReference>
<sequence>MAGDLGADYFEATQRKWGKDELQKGGPCRFHEHGGRPVPQGDPTCDDEVIEPACFSDEVEPPTSDEPVVLSMRERKRMKRTRARAREEAEACKPEPGSAEDIVRDNEVTDRWLRVSNPASD</sequence>
<name>A0A8H6CPF7_9LECA</name>
<evidence type="ECO:0000313" key="3">
    <source>
        <dbReference type="Proteomes" id="UP000593566"/>
    </source>
</evidence>
<feature type="compositionally biased region" description="Basic and acidic residues" evidence="1">
    <location>
        <begin position="18"/>
        <end position="35"/>
    </location>
</feature>
<comment type="caution">
    <text evidence="2">The sequence shown here is derived from an EMBL/GenBank/DDBJ whole genome shotgun (WGS) entry which is preliminary data.</text>
</comment>
<accession>A0A8H6CPF7</accession>
<dbReference type="AlphaFoldDB" id="A0A8H6CPF7"/>
<evidence type="ECO:0000256" key="1">
    <source>
        <dbReference type="SAM" id="MobiDB-lite"/>
    </source>
</evidence>
<keyword evidence="3" id="KW-1185">Reference proteome</keyword>
<feature type="compositionally biased region" description="Basic and acidic residues" evidence="1">
    <location>
        <begin position="84"/>
        <end position="93"/>
    </location>
</feature>
<reference evidence="2 3" key="1">
    <citation type="journal article" date="2020" name="Genomics">
        <title>Complete, high-quality genomes from long-read metagenomic sequencing of two wolf lichen thalli reveals enigmatic genome architecture.</title>
        <authorList>
            <person name="McKenzie S.K."/>
            <person name="Walston R.F."/>
            <person name="Allen J.L."/>
        </authorList>
    </citation>
    <scope>NUCLEOTIDE SEQUENCE [LARGE SCALE GENOMIC DNA]</scope>
    <source>
        <strain evidence="2">WasteWater1</strain>
    </source>
</reference>
<evidence type="ECO:0000313" key="2">
    <source>
        <dbReference type="EMBL" id="KAF6227155.1"/>
    </source>
</evidence>